<feature type="region of interest" description="Disordered" evidence="5">
    <location>
        <begin position="165"/>
        <end position="189"/>
    </location>
</feature>
<sequence length="225" mass="26069">MISKPLIEKRRRARINRSLSQLVEIVAKPDKVQENRTARLEKASILEMTVEYLRKTRDFKKISEKTQPDDYENSFQEGYRLCMAEVQNFLDNHTNKKIPEEFLKKSLQHHLCLKLKSPTQKDTNQLPKESLPNTNITRKHQEIREPIPCSRVLFPKHGASVYSNMESCSSTSTEDEGASSVSESESNSCGEGKLFCENRKFIPVRRISGNEKDFNLIEGPVWRPW</sequence>
<accession>A0AAV6VME3</accession>
<dbReference type="SUPFAM" id="SSF47459">
    <property type="entry name" value="HLH, helix-loop-helix DNA-binding domain"/>
    <property type="match status" value="1"/>
</dbReference>
<evidence type="ECO:0000313" key="7">
    <source>
        <dbReference type="EMBL" id="KAG8196861.1"/>
    </source>
</evidence>
<dbReference type="CDD" id="cd11410">
    <property type="entry name" value="bHLH_O_HES"/>
    <property type="match status" value="1"/>
</dbReference>
<evidence type="ECO:0000256" key="1">
    <source>
        <dbReference type="ARBA" id="ARBA00004123"/>
    </source>
</evidence>
<evidence type="ECO:0000256" key="5">
    <source>
        <dbReference type="SAM" id="MobiDB-lite"/>
    </source>
</evidence>
<dbReference type="Proteomes" id="UP000827092">
    <property type="component" value="Unassembled WGS sequence"/>
</dbReference>
<protein>
    <recommendedName>
        <fullName evidence="6">BHLH domain-containing protein</fullName>
    </recommendedName>
</protein>
<feature type="compositionally biased region" description="Polar residues" evidence="5">
    <location>
        <begin position="118"/>
        <end position="136"/>
    </location>
</feature>
<dbReference type="GO" id="GO:0005634">
    <property type="term" value="C:nucleus"/>
    <property type="evidence" value="ECO:0007669"/>
    <property type="project" value="UniProtKB-SubCell"/>
</dbReference>
<dbReference type="Pfam" id="PF00010">
    <property type="entry name" value="HLH"/>
    <property type="match status" value="1"/>
</dbReference>
<evidence type="ECO:0000259" key="6">
    <source>
        <dbReference type="PROSITE" id="PS50888"/>
    </source>
</evidence>
<feature type="region of interest" description="Disordered" evidence="5">
    <location>
        <begin position="118"/>
        <end position="141"/>
    </location>
</feature>
<dbReference type="AlphaFoldDB" id="A0AAV6VME3"/>
<evidence type="ECO:0000256" key="4">
    <source>
        <dbReference type="ARBA" id="ARBA00023242"/>
    </source>
</evidence>
<dbReference type="InterPro" id="IPR036638">
    <property type="entry name" value="HLH_DNA-bd_sf"/>
</dbReference>
<organism evidence="7 8">
    <name type="scientific">Oedothorax gibbosus</name>
    <dbReference type="NCBI Taxonomy" id="931172"/>
    <lineage>
        <taxon>Eukaryota</taxon>
        <taxon>Metazoa</taxon>
        <taxon>Ecdysozoa</taxon>
        <taxon>Arthropoda</taxon>
        <taxon>Chelicerata</taxon>
        <taxon>Arachnida</taxon>
        <taxon>Araneae</taxon>
        <taxon>Araneomorphae</taxon>
        <taxon>Entelegynae</taxon>
        <taxon>Araneoidea</taxon>
        <taxon>Linyphiidae</taxon>
        <taxon>Erigoninae</taxon>
        <taxon>Oedothorax</taxon>
    </lineage>
</organism>
<gene>
    <name evidence="7" type="ORF">JTE90_027573</name>
</gene>
<dbReference type="EMBL" id="JAFNEN010000063">
    <property type="protein sequence ID" value="KAG8196861.1"/>
    <property type="molecule type" value="Genomic_DNA"/>
</dbReference>
<feature type="domain" description="BHLH" evidence="6">
    <location>
        <begin position="1"/>
        <end position="56"/>
    </location>
</feature>
<keyword evidence="2" id="KW-0805">Transcription regulation</keyword>
<dbReference type="InterPro" id="IPR011598">
    <property type="entry name" value="bHLH_dom"/>
</dbReference>
<evidence type="ECO:0000256" key="2">
    <source>
        <dbReference type="ARBA" id="ARBA00023015"/>
    </source>
</evidence>
<evidence type="ECO:0000313" key="8">
    <source>
        <dbReference type="Proteomes" id="UP000827092"/>
    </source>
</evidence>
<comment type="subcellular location">
    <subcellularLocation>
        <location evidence="1">Nucleus</location>
    </subcellularLocation>
</comment>
<dbReference type="PANTHER" id="PTHR10985">
    <property type="entry name" value="BASIC HELIX-LOOP-HELIX TRANSCRIPTION FACTOR, HES-RELATED"/>
    <property type="match status" value="1"/>
</dbReference>
<dbReference type="PROSITE" id="PS50888">
    <property type="entry name" value="BHLH"/>
    <property type="match status" value="1"/>
</dbReference>
<dbReference type="GO" id="GO:0046983">
    <property type="term" value="F:protein dimerization activity"/>
    <property type="evidence" value="ECO:0007669"/>
    <property type="project" value="InterPro"/>
</dbReference>
<comment type="caution">
    <text evidence="7">The sequence shown here is derived from an EMBL/GenBank/DDBJ whole genome shotgun (WGS) entry which is preliminary data.</text>
</comment>
<reference evidence="7 8" key="1">
    <citation type="journal article" date="2022" name="Nat. Ecol. Evol.">
        <title>A masculinizing supergene underlies an exaggerated male reproductive morph in a spider.</title>
        <authorList>
            <person name="Hendrickx F."/>
            <person name="De Corte Z."/>
            <person name="Sonet G."/>
            <person name="Van Belleghem S.M."/>
            <person name="Kostlbacher S."/>
            <person name="Vangestel C."/>
        </authorList>
    </citation>
    <scope>NUCLEOTIDE SEQUENCE [LARGE SCALE GENOMIC DNA]</scope>
    <source>
        <strain evidence="7">W744_W776</strain>
    </source>
</reference>
<proteinExistence type="predicted"/>
<dbReference type="SMART" id="SM00353">
    <property type="entry name" value="HLH"/>
    <property type="match status" value="1"/>
</dbReference>
<dbReference type="Gene3D" id="4.10.280.10">
    <property type="entry name" value="Helix-loop-helix DNA-binding domain"/>
    <property type="match status" value="1"/>
</dbReference>
<evidence type="ECO:0000256" key="3">
    <source>
        <dbReference type="ARBA" id="ARBA00023163"/>
    </source>
</evidence>
<name>A0AAV6VME3_9ARAC</name>
<dbReference type="InterPro" id="IPR050370">
    <property type="entry name" value="HES_HEY"/>
</dbReference>
<keyword evidence="4" id="KW-0539">Nucleus</keyword>
<keyword evidence="3" id="KW-0804">Transcription</keyword>
<feature type="compositionally biased region" description="Low complexity" evidence="5">
    <location>
        <begin position="178"/>
        <end position="189"/>
    </location>
</feature>
<keyword evidence="8" id="KW-1185">Reference proteome</keyword>